<reference evidence="1 2" key="1">
    <citation type="submission" date="2016-11" db="EMBL/GenBank/DDBJ databases">
        <authorList>
            <person name="Jaros S."/>
            <person name="Januszkiewicz K."/>
            <person name="Wedrychowicz H."/>
        </authorList>
    </citation>
    <scope>NUCLEOTIDE SEQUENCE [LARGE SCALE GENOMIC DNA]</scope>
    <source>
        <strain evidence="1 2">GAS242</strain>
    </source>
</reference>
<name>A0A1M5TF17_9BRAD</name>
<proteinExistence type="predicted"/>
<accession>A0A1M5TF17</accession>
<evidence type="ECO:0000313" key="2">
    <source>
        <dbReference type="Proteomes" id="UP000190675"/>
    </source>
</evidence>
<sequence length="59" mass="6701">MWCDAGTAPIWSGFTIGHIGGIACRVRGSERGRLGFNLRRDRRFCYRPDRRCKDATAVN</sequence>
<gene>
    <name evidence="1" type="ORF">SAMN05444169_7735</name>
</gene>
<protein>
    <submittedName>
        <fullName evidence="1">Uncharacterized protein</fullName>
    </submittedName>
</protein>
<organism evidence="1 2">
    <name type="scientific">Bradyrhizobium erythrophlei</name>
    <dbReference type="NCBI Taxonomy" id="1437360"/>
    <lineage>
        <taxon>Bacteria</taxon>
        <taxon>Pseudomonadati</taxon>
        <taxon>Pseudomonadota</taxon>
        <taxon>Alphaproteobacteria</taxon>
        <taxon>Hyphomicrobiales</taxon>
        <taxon>Nitrobacteraceae</taxon>
        <taxon>Bradyrhizobium</taxon>
    </lineage>
</organism>
<dbReference type="EMBL" id="LT670818">
    <property type="protein sequence ID" value="SHH49261.1"/>
    <property type="molecule type" value="Genomic_DNA"/>
</dbReference>
<dbReference type="AlphaFoldDB" id="A0A1M5TF17"/>
<dbReference type="Proteomes" id="UP000190675">
    <property type="component" value="Chromosome I"/>
</dbReference>
<evidence type="ECO:0000313" key="1">
    <source>
        <dbReference type="EMBL" id="SHH49261.1"/>
    </source>
</evidence>